<evidence type="ECO:0000313" key="3">
    <source>
        <dbReference type="Proteomes" id="UP001235344"/>
    </source>
</evidence>
<keyword evidence="1" id="KW-0732">Signal</keyword>
<evidence type="ECO:0000313" key="2">
    <source>
        <dbReference type="EMBL" id="WLI71950.1"/>
    </source>
</evidence>
<sequence length="175" mass="19575">MSLRTRLATALLLTPLLAPSAALAEEAGGWRERLDWPPALELSHVLVQTSLYTDHFSPDPEHTNNQRLIGVELHNPDLWFTGAARFKNSFNQDSIYLYVGRELPMWESGDTRIRAKLSAGALHGYRGEYRDKIPFNRYEIAPAILPSLGVSWKRLEADLIVFGAAGLMVSAGVRF</sequence>
<evidence type="ECO:0008006" key="4">
    <source>
        <dbReference type="Google" id="ProtNLM"/>
    </source>
</evidence>
<feature type="signal peptide" evidence="1">
    <location>
        <begin position="1"/>
        <end position="24"/>
    </location>
</feature>
<protein>
    <recommendedName>
        <fullName evidence="4">Sn-glycerol-3-phosphate transporter</fullName>
    </recommendedName>
</protein>
<dbReference type="EMBL" id="CP131913">
    <property type="protein sequence ID" value="WLI71950.1"/>
    <property type="molecule type" value="Genomic_DNA"/>
</dbReference>
<dbReference type="RefSeq" id="WP_305497944.1">
    <property type="nucleotide sequence ID" value="NZ_CP131913.1"/>
</dbReference>
<organism evidence="2 3">
    <name type="scientific">Halomonas alkalicola</name>
    <dbReference type="NCBI Taxonomy" id="1930622"/>
    <lineage>
        <taxon>Bacteria</taxon>
        <taxon>Pseudomonadati</taxon>
        <taxon>Pseudomonadota</taxon>
        <taxon>Gammaproteobacteria</taxon>
        <taxon>Oceanospirillales</taxon>
        <taxon>Halomonadaceae</taxon>
        <taxon>Halomonas</taxon>
    </lineage>
</organism>
<reference evidence="2 3" key="1">
    <citation type="submission" date="2023-08" db="EMBL/GenBank/DDBJ databases">
        <title>Transcriptome Analysis of Halomonas alkalicola CICC 11012s to Identify the Genes Involved in Alkaline Tolerances.</title>
        <authorList>
            <person name="Zhai L."/>
        </authorList>
    </citation>
    <scope>NUCLEOTIDE SEQUENCE [LARGE SCALE GENOMIC DNA]</scope>
    <source>
        <strain evidence="2 3">CICC 11012s</strain>
    </source>
</reference>
<accession>A0ABY9H0S9</accession>
<gene>
    <name evidence="2" type="ORF">B6N23_08910</name>
</gene>
<dbReference type="Proteomes" id="UP001235344">
    <property type="component" value="Chromosome"/>
</dbReference>
<feature type="chain" id="PRO_5045859298" description="Sn-glycerol-3-phosphate transporter" evidence="1">
    <location>
        <begin position="25"/>
        <end position="175"/>
    </location>
</feature>
<evidence type="ECO:0000256" key="1">
    <source>
        <dbReference type="SAM" id="SignalP"/>
    </source>
</evidence>
<keyword evidence="3" id="KW-1185">Reference proteome</keyword>
<name>A0ABY9H0S9_9GAMM</name>
<proteinExistence type="predicted"/>